<sequence>MDKVFKMLGFWTAIFAILFYVGDMVGVSLFFVAQTGFFVLLGYMKLTERMYMYVFAAYLILFFIGFTYFTTFLLEPSFGNEI</sequence>
<dbReference type="EMBL" id="CCSE01000001">
    <property type="protein sequence ID" value="CEA00047.1"/>
    <property type="molecule type" value="Genomic_DNA"/>
</dbReference>
<organism evidence="2 3">
    <name type="scientific">Jeotgalicoccus saudimassiliensis</name>
    <dbReference type="NCBI Taxonomy" id="1461582"/>
    <lineage>
        <taxon>Bacteria</taxon>
        <taxon>Bacillati</taxon>
        <taxon>Bacillota</taxon>
        <taxon>Bacilli</taxon>
        <taxon>Bacillales</taxon>
        <taxon>Staphylococcaceae</taxon>
        <taxon>Jeotgalicoccus</taxon>
    </lineage>
</organism>
<dbReference type="OrthoDB" id="2353516at2"/>
<evidence type="ECO:0000313" key="3">
    <source>
        <dbReference type="Proteomes" id="UP000044136"/>
    </source>
</evidence>
<proteinExistence type="predicted"/>
<evidence type="ECO:0000256" key="1">
    <source>
        <dbReference type="SAM" id="Phobius"/>
    </source>
</evidence>
<keyword evidence="1" id="KW-1133">Transmembrane helix</keyword>
<dbReference type="RefSeq" id="WP_035808676.1">
    <property type="nucleotide sequence ID" value="NZ_CCSE01000001.1"/>
</dbReference>
<dbReference type="InterPro" id="IPR020254">
    <property type="entry name" value="DUF2626"/>
</dbReference>
<keyword evidence="1" id="KW-0472">Membrane</keyword>
<keyword evidence="3" id="KW-1185">Reference proteome</keyword>
<dbReference type="STRING" id="1461582.BN1048_00787"/>
<dbReference type="HOGENOM" id="CLU_174761_1_0_9"/>
<gene>
    <name evidence="2" type="ORF">BN1048_00787</name>
</gene>
<dbReference type="AlphaFoldDB" id="A0A078M427"/>
<name>A0A078M427_9STAP</name>
<keyword evidence="1" id="KW-0812">Transmembrane</keyword>
<dbReference type="Proteomes" id="UP000044136">
    <property type="component" value="Unassembled WGS sequence"/>
</dbReference>
<reference evidence="2 3" key="1">
    <citation type="submission" date="2014-07" db="EMBL/GenBank/DDBJ databases">
        <authorList>
            <person name="Urmite Genomes Urmite Genomes"/>
        </authorList>
    </citation>
    <scope>NUCLEOTIDE SEQUENCE [LARGE SCALE GENOMIC DNA]</scope>
    <source>
        <strain evidence="2 3">13MG44_air</strain>
    </source>
</reference>
<protein>
    <recommendedName>
        <fullName evidence="4">DUF2626 domain-containing protein</fullName>
    </recommendedName>
</protein>
<feature type="transmembrane region" description="Helical" evidence="1">
    <location>
        <begin position="53"/>
        <end position="74"/>
    </location>
</feature>
<evidence type="ECO:0000313" key="2">
    <source>
        <dbReference type="EMBL" id="CEA00047.1"/>
    </source>
</evidence>
<evidence type="ECO:0008006" key="4">
    <source>
        <dbReference type="Google" id="ProtNLM"/>
    </source>
</evidence>
<feature type="transmembrane region" description="Helical" evidence="1">
    <location>
        <begin position="12"/>
        <end position="41"/>
    </location>
</feature>
<accession>A0A078M427</accession>
<dbReference type="Pfam" id="PF11117">
    <property type="entry name" value="DUF2626"/>
    <property type="match status" value="1"/>
</dbReference>
<dbReference type="eggNOG" id="ENOG5032WUX">
    <property type="taxonomic scope" value="Bacteria"/>
</dbReference>